<feature type="coiled-coil region" evidence="1">
    <location>
        <begin position="119"/>
        <end position="146"/>
    </location>
</feature>
<dbReference type="Proteomes" id="UP000238350">
    <property type="component" value="Unassembled WGS sequence"/>
</dbReference>
<organism evidence="2 3">
    <name type="scientific">Wickerhamiella sorbophila</name>
    <dbReference type="NCBI Taxonomy" id="45607"/>
    <lineage>
        <taxon>Eukaryota</taxon>
        <taxon>Fungi</taxon>
        <taxon>Dikarya</taxon>
        <taxon>Ascomycota</taxon>
        <taxon>Saccharomycotina</taxon>
        <taxon>Dipodascomycetes</taxon>
        <taxon>Dipodascales</taxon>
        <taxon>Trichomonascaceae</taxon>
        <taxon>Wickerhamiella</taxon>
    </lineage>
</organism>
<protein>
    <submittedName>
        <fullName evidence="2">Uncharacterized protein</fullName>
    </submittedName>
</protein>
<evidence type="ECO:0000256" key="1">
    <source>
        <dbReference type="SAM" id="Coils"/>
    </source>
</evidence>
<evidence type="ECO:0000313" key="3">
    <source>
        <dbReference type="Proteomes" id="UP000238350"/>
    </source>
</evidence>
<dbReference type="RefSeq" id="XP_024665380.1">
    <property type="nucleotide sequence ID" value="XM_024809612.1"/>
</dbReference>
<reference evidence="2 3" key="1">
    <citation type="submission" date="2017-04" db="EMBL/GenBank/DDBJ databases">
        <title>Genome sequencing of [Candida] sorbophila.</title>
        <authorList>
            <person name="Ahn J.O."/>
        </authorList>
    </citation>
    <scope>NUCLEOTIDE SEQUENCE [LARGE SCALE GENOMIC DNA]</scope>
    <source>
        <strain evidence="2 3">DS02</strain>
    </source>
</reference>
<name>A0A2T0FKD4_9ASCO</name>
<keyword evidence="3" id="KW-1185">Reference proteome</keyword>
<gene>
    <name evidence="2" type="ORF">B9G98_03055</name>
</gene>
<comment type="caution">
    <text evidence="2">The sequence shown here is derived from an EMBL/GenBank/DDBJ whole genome shotgun (WGS) entry which is preliminary data.</text>
</comment>
<dbReference type="AlphaFoldDB" id="A0A2T0FKD4"/>
<evidence type="ECO:0000313" key="2">
    <source>
        <dbReference type="EMBL" id="PRT55435.1"/>
    </source>
</evidence>
<dbReference type="GeneID" id="36516803"/>
<dbReference type="EMBL" id="NDIQ01000021">
    <property type="protein sequence ID" value="PRT55435.1"/>
    <property type="molecule type" value="Genomic_DNA"/>
</dbReference>
<dbReference type="OrthoDB" id="425114at2759"/>
<proteinExistence type="predicted"/>
<sequence>MSTKSYFWTLAHQLKSHEFKTAGEYTLALENLNNYRPQLTEEDPDQPMEPQLAHDSCEIQDRIDGLWHYCEHHGLCEKYKDRIERLLADIESSGVQLRNLLELETRMTIAEKNNEPRSYGEAQKVIMQLEQELKAKRHQMSQTQLAI</sequence>
<keyword evidence="1" id="KW-0175">Coiled coil</keyword>
<accession>A0A2T0FKD4</accession>